<feature type="compositionally biased region" description="Low complexity" evidence="1">
    <location>
        <begin position="74"/>
        <end position="88"/>
    </location>
</feature>
<protein>
    <submittedName>
        <fullName evidence="2">Pr70.1</fullName>
    </submittedName>
</protein>
<sequence length="105" mass="11008">MDRENSRRLMDPGAEEVADLEADAAAASEALLRELEVAPSVPDTPPGFGEGDEEDPGERAEAGRDERRRRGPARKGASLSAGPPAGRRAAADGDEAARRALESTV</sequence>
<accession>Q9DWD3</accession>
<reference evidence="2 3" key="1">
    <citation type="journal article" date="1996" name="J. Gen. Virol.">
        <title>Cloning and sequence analysis of the genes encoding DNA polymerase, glycoprotein B, ICP18.5 and major DNA-binding protein of rat cytomegalovirus.</title>
        <authorList>
            <person name="Beuken E."/>
            <person name="Slobbe R."/>
            <person name="Bruggeman C.A."/>
            <person name="Vink C."/>
        </authorList>
    </citation>
    <scope>NUCLEOTIDE SEQUENCE [LARGE SCALE GENOMIC DNA]</scope>
    <source>
        <strain evidence="2 3">Maastricht</strain>
    </source>
</reference>
<dbReference type="RefSeq" id="NP_064167.1">
    <property type="nucleotide sequence ID" value="NC_002512.2"/>
</dbReference>
<feature type="region of interest" description="Disordered" evidence="1">
    <location>
        <begin position="34"/>
        <end position="105"/>
    </location>
</feature>
<reference evidence="2 3" key="10">
    <citation type="journal article" date="2000" name="Virus Res.">
        <title>Rat cytomegalovirus R89 is a highly conserved gene which expresses a spliced transcript.</title>
        <authorList>
            <person name="Gruijthuijsen Y.K."/>
            <person name="Beuken E."/>
            <person name="Bruggeman C.A."/>
            <person name="Vink C."/>
        </authorList>
    </citation>
    <scope>NUCLEOTIDE SEQUENCE [LARGE SCALE GENOMIC DNA]</scope>
    <source>
        <strain evidence="2 3">Maastricht</strain>
    </source>
</reference>
<reference evidence="2 3" key="5">
    <citation type="journal article" date="1998" name="Virology">
        <title>The Maastricht strain and England strain of rat cytomegalovirus represent different betaherpesvirus species rather than strains.</title>
        <authorList>
            <person name="Beisser P.S."/>
            <person name="Kaptein S.J."/>
            <person name="Beuken E."/>
            <person name="Bruggeman C.A."/>
            <person name="Vink C."/>
        </authorList>
    </citation>
    <scope>NUCLEOTIDE SEQUENCE [LARGE SCALE GENOMIC DNA]</scope>
    <source>
        <strain evidence="2 3">Maastricht</strain>
    </source>
</reference>
<proteinExistence type="predicted"/>
<reference evidence="2 3" key="6">
    <citation type="journal article" date="1999" name="J. Gen. Virol.">
        <title>The rat cytomegalovirus R32 gene encodes a virion-associated protein that elicits a strong humoral immune response in infected rats.</title>
        <authorList>
            <person name="Beuken E."/>
            <person name="Grauls G."/>
            <person name="Bruggeman C.A."/>
            <person name="Vink C."/>
        </authorList>
    </citation>
    <scope>NUCLEOTIDE SEQUENCE [LARGE SCALE GENOMIC DNA]</scope>
    <source>
        <strain evidence="2 3">Maastricht</strain>
    </source>
</reference>
<name>Q9DWD3_RCMVM</name>
<dbReference type="EMBL" id="AF232689">
    <property type="protein sequence ID" value="AAF99157.1"/>
    <property type="molecule type" value="Genomic_DNA"/>
</dbReference>
<organismHost>
    <name type="scientific">Rattus</name>
    <name type="common">rats</name>
    <dbReference type="NCBI Taxonomy" id="10114"/>
</organismHost>
<reference evidence="2 3" key="9">
    <citation type="journal article" date="2000" name="J. Virol.">
        <title>Complete DNA sequence of the rat cytomegalovirus genome.</title>
        <authorList>
            <person name="Vink C."/>
            <person name="Beuken E."/>
            <person name="Bruggeman C.A."/>
        </authorList>
    </citation>
    <scope>NUCLEOTIDE SEQUENCE [LARGE SCALE GENOMIC DNA]</scope>
    <source>
        <strain evidence="2 3">Maastricht</strain>
    </source>
</reference>
<feature type="compositionally biased region" description="Basic and acidic residues" evidence="1">
    <location>
        <begin position="57"/>
        <end position="68"/>
    </location>
</feature>
<evidence type="ECO:0000313" key="3">
    <source>
        <dbReference type="Proteomes" id="UP000008288"/>
    </source>
</evidence>
<dbReference type="KEGG" id="vg:940280"/>
<organism evidence="2 3">
    <name type="scientific">Rat cytomegalovirus (strain Maastricht)</name>
    <dbReference type="NCBI Taxonomy" id="79700"/>
    <lineage>
        <taxon>Viruses</taxon>
        <taxon>Duplodnaviria</taxon>
        <taxon>Heunggongvirae</taxon>
        <taxon>Peploviricota</taxon>
        <taxon>Herviviricetes</taxon>
        <taxon>Herpesvirales</taxon>
        <taxon>Orthoherpesviridae</taxon>
        <taxon>Betaherpesvirinae</taxon>
        <taxon>Muromegalovirus</taxon>
        <taxon>Muromegalovirus muridbeta2</taxon>
        <taxon>Murid betaherpesvirus 2</taxon>
    </lineage>
</organism>
<reference evidence="2 3" key="3">
    <citation type="journal article" date="1997" name="J. Gen. Virol.">
        <title>Cloning and functional characterization of the origin of lytic-phase DNA replication of rat cytomegalovirus.</title>
        <authorList>
            <person name="Vink C."/>
            <person name="Beuken E."/>
            <person name="Bruggeman C.A."/>
        </authorList>
    </citation>
    <scope>NUCLEOTIDE SEQUENCE [LARGE SCALE GENOMIC DNA]</scope>
    <source>
        <strain evidence="2 3">Maastricht</strain>
    </source>
</reference>
<reference evidence="2 3" key="7">
    <citation type="journal article" date="1999" name="J. Virol.">
        <title>Deletion of the R78 G protein-coupled receptor gene from rat cytomegalovirus results in an attenuated, syncytium-inducing mutant strain.</title>
        <authorList>
            <person name="Beisser P.S."/>
            <person name="Grauls G."/>
            <person name="Bruggeman C.A."/>
            <person name="Vink C."/>
        </authorList>
    </citation>
    <scope>NUCLEOTIDE SEQUENCE [LARGE SCALE GENOMIC DNA]</scope>
    <source>
        <strain evidence="2 3">Maastricht</strain>
    </source>
</reference>
<reference evidence="2 3" key="4">
    <citation type="journal article" date="1998" name="J. Virol.">
        <title>The R33 G protein-coupled receptor gene of rat cytomegalovirus plays an essential role in the pathogenesis of viral infection.</title>
        <authorList>
            <person name="Beisser P.S."/>
            <person name="Vink C."/>
            <person name="Van Dam J.G."/>
            <person name="Grauls G."/>
            <person name="Vanherle S.J."/>
            <person name="Bruggeman C.A."/>
        </authorList>
    </citation>
    <scope>NUCLEOTIDE SEQUENCE [LARGE SCALE GENOMIC DNA]</scope>
    <source>
        <strain evidence="2 3">Maastricht</strain>
    </source>
</reference>
<keyword evidence="3" id="KW-1185">Reference proteome</keyword>
<gene>
    <name evidence="2" type="primary">r70.1</name>
</gene>
<feature type="compositionally biased region" description="Basic and acidic residues" evidence="1">
    <location>
        <begin position="89"/>
        <end position="105"/>
    </location>
</feature>
<evidence type="ECO:0000313" key="2">
    <source>
        <dbReference type="EMBL" id="AAF99157.1"/>
    </source>
</evidence>
<reference evidence="2 3" key="8">
    <citation type="journal article" date="2000" name="J. Virol.">
        <title>The r144 major histocompatibility complex class I-like gene of rat cytomegalovirus is dispensable for both acute and long-term infection in the immunocompromised host.</title>
        <authorList>
            <person name="Beisser P.S."/>
            <person name="Kloover J.S."/>
            <person name="Grauls G.E."/>
            <person name="Blok M.J."/>
            <person name="Bruggeman C.A."/>
            <person name="Vink C."/>
        </authorList>
    </citation>
    <scope>NUCLEOTIDE SEQUENCE [LARGE SCALE GENOMIC DNA]</scope>
    <source>
        <strain evidence="2 3">Maastricht</strain>
    </source>
</reference>
<dbReference type="GeneID" id="940280"/>
<dbReference type="Proteomes" id="UP000008288">
    <property type="component" value="Segment"/>
</dbReference>
<evidence type="ECO:0000256" key="1">
    <source>
        <dbReference type="SAM" id="MobiDB-lite"/>
    </source>
</evidence>
<reference evidence="2 3" key="2">
    <citation type="journal article" date="1996" name="J. Virol.">
        <title>Structure of the rat cytomegalovirus genome termini.</title>
        <authorList>
            <person name="Vink C."/>
            <person name="Beuken E."/>
            <person name="Bruggeman C.A."/>
        </authorList>
    </citation>
    <scope>NUCLEOTIDE SEQUENCE [LARGE SCALE GENOMIC DNA]</scope>
    <source>
        <strain evidence="2 3">Maastricht</strain>
    </source>
</reference>